<evidence type="ECO:0000313" key="2">
    <source>
        <dbReference type="RefSeq" id="XP_038973300.1"/>
    </source>
</evidence>
<reference evidence="2" key="2">
    <citation type="submission" date="2025-08" db="UniProtKB">
        <authorList>
            <consortium name="RefSeq"/>
        </authorList>
    </citation>
    <scope>IDENTIFICATION</scope>
    <source>
        <tissue evidence="2">Young leaves</tissue>
    </source>
</reference>
<sequence>MCFQKAFSDDQVVREGDSLPGEQLVVSQETSLFSGSDLQDIMGTHRCSPIIVDCRDKTTPTVFKSVNPGRRASPEVIKLWKEKGLRSLMVAAPELEVGSLVQDLLPLIIIFCTICNLSPMPSETPNCKNGHWIANLRALLREYQGYFQTFSNDASPLIGRRHFSLAFLCDTIQSLFCTELSP</sequence>
<keyword evidence="1" id="KW-1185">Reference proteome</keyword>
<reference evidence="1" key="1">
    <citation type="journal article" date="2019" name="Nat. Commun.">
        <title>Genome-wide association mapping of date palm fruit traits.</title>
        <authorList>
            <person name="Hazzouri K.M."/>
            <person name="Gros-Balthazard M."/>
            <person name="Flowers J.M."/>
            <person name="Copetti D."/>
            <person name="Lemansour A."/>
            <person name="Lebrun M."/>
            <person name="Masmoudi K."/>
            <person name="Ferrand S."/>
            <person name="Dhar M.I."/>
            <person name="Fresquez Z.A."/>
            <person name="Rosas U."/>
            <person name="Zhang J."/>
            <person name="Talag J."/>
            <person name="Lee S."/>
            <person name="Kudrna D."/>
            <person name="Powell R.F."/>
            <person name="Leitch I.J."/>
            <person name="Krueger R.R."/>
            <person name="Wing R.A."/>
            <person name="Amiri K.M.A."/>
            <person name="Purugganan M.D."/>
        </authorList>
    </citation>
    <scope>NUCLEOTIDE SEQUENCE [LARGE SCALE GENOMIC DNA]</scope>
    <source>
        <strain evidence="1">cv. Khalas</strain>
    </source>
</reference>
<dbReference type="AlphaFoldDB" id="A0A8B8ZGM2"/>
<evidence type="ECO:0000313" key="1">
    <source>
        <dbReference type="Proteomes" id="UP000228380"/>
    </source>
</evidence>
<proteinExistence type="predicted"/>
<name>A0A8B8ZGM2_PHODC</name>
<dbReference type="GeneID" id="103719886"/>
<dbReference type="Proteomes" id="UP000228380">
    <property type="component" value="Chromosome 2"/>
</dbReference>
<dbReference type="KEGG" id="pda:103719886"/>
<gene>
    <name evidence="2" type="primary">LOC103719886</name>
</gene>
<protein>
    <submittedName>
        <fullName evidence="2">Uncharacterized protein LOC103719886 isoform X1</fullName>
    </submittedName>
</protein>
<dbReference type="RefSeq" id="XP_038973300.1">
    <property type="nucleotide sequence ID" value="XM_039117372.1"/>
</dbReference>
<organism evidence="1 2">
    <name type="scientific">Phoenix dactylifera</name>
    <name type="common">Date palm</name>
    <dbReference type="NCBI Taxonomy" id="42345"/>
    <lineage>
        <taxon>Eukaryota</taxon>
        <taxon>Viridiplantae</taxon>
        <taxon>Streptophyta</taxon>
        <taxon>Embryophyta</taxon>
        <taxon>Tracheophyta</taxon>
        <taxon>Spermatophyta</taxon>
        <taxon>Magnoliopsida</taxon>
        <taxon>Liliopsida</taxon>
        <taxon>Arecaceae</taxon>
        <taxon>Coryphoideae</taxon>
        <taxon>Phoeniceae</taxon>
        <taxon>Phoenix</taxon>
    </lineage>
</organism>
<dbReference type="OrthoDB" id="10254665at2759"/>
<accession>A0A8B8ZGM2</accession>